<dbReference type="RefSeq" id="WP_090484030.1">
    <property type="nucleotide sequence ID" value="NZ_FOUO01000004.1"/>
</dbReference>
<evidence type="ECO:0000313" key="1">
    <source>
        <dbReference type="EMBL" id="SFM38996.1"/>
    </source>
</evidence>
<proteinExistence type="predicted"/>
<dbReference type="SUPFAM" id="SSF159245">
    <property type="entry name" value="AttH-like"/>
    <property type="match status" value="1"/>
</dbReference>
<evidence type="ECO:0000313" key="2">
    <source>
        <dbReference type="Proteomes" id="UP000199556"/>
    </source>
</evidence>
<dbReference type="CDD" id="cd21471">
    <property type="entry name" value="CrtC-like"/>
    <property type="match status" value="1"/>
</dbReference>
<name>A0A1I4QGV2_ECTMO</name>
<accession>A0A1I4QGV2</accession>
<dbReference type="STRING" id="195064.SAMN05421721_104125"/>
<gene>
    <name evidence="1" type="ORF">SAMN05421721_104125</name>
</gene>
<protein>
    <submittedName>
        <fullName evidence="1">Hydroxyneurosporene synthase</fullName>
    </submittedName>
</protein>
<keyword evidence="2" id="KW-1185">Reference proteome</keyword>
<dbReference type="OrthoDB" id="5491608at2"/>
<organism evidence="1 2">
    <name type="scientific">Ectothiorhodospira mobilis</name>
    <dbReference type="NCBI Taxonomy" id="195064"/>
    <lineage>
        <taxon>Bacteria</taxon>
        <taxon>Pseudomonadati</taxon>
        <taxon>Pseudomonadota</taxon>
        <taxon>Gammaproteobacteria</taxon>
        <taxon>Chromatiales</taxon>
        <taxon>Ectothiorhodospiraceae</taxon>
        <taxon>Ectothiorhodospira</taxon>
    </lineage>
</organism>
<reference evidence="1 2" key="1">
    <citation type="submission" date="2016-10" db="EMBL/GenBank/DDBJ databases">
        <authorList>
            <person name="de Groot N.N."/>
        </authorList>
    </citation>
    <scope>NUCLEOTIDE SEQUENCE [LARGE SCALE GENOMIC DNA]</scope>
    <source>
        <strain evidence="1 2">DSM 4180</strain>
    </source>
</reference>
<dbReference type="Proteomes" id="UP000199556">
    <property type="component" value="Unassembled WGS sequence"/>
</dbReference>
<dbReference type="EMBL" id="FOUO01000004">
    <property type="protein sequence ID" value="SFM38996.1"/>
    <property type="molecule type" value="Genomic_DNA"/>
</dbReference>
<sequence length="294" mass="32962">MDALSDDGRRGLTLIAFVGSVFSPYYARARRRGAADPEHHCAVNLALYGEGGKRWAMTERGRGDLARGDGYLAIGPSRIQWDGERLVMHVREITAPLPSRLEGTITFTPDFLTGYRFDLDEGGRHQWRPLAPSGRIQVEMRHPGLRWEGHAYLDSNRGEEPLEAGFRYWDWSRAPMGDGGTVVLYEAQTRSGAHRLLSLRFDPHGEAEAMAAPPHQSLPTASIWRAPRGTRADAGSARVRQTLEDTPFYARSLVEMGIHGETVTAFHESLSLDRFVSPVVQWMLPFRMPRRARG</sequence>
<dbReference type="AlphaFoldDB" id="A0A1I4QGV2"/>